<sequence>MSDKCCLYRVPYILQRHNEKAYVPNAFSIGPWHHKKTRFKETQKIKLKYLKGLLSKAKRKPEDLVKAIAEIEQEARDCYAGPIDVSGDEFVEILVLDGCFMIELFRKHDNRELVEDDDPIFHMSCMLQYLYHDLILLENQIPWLVLECLFDLQTAPESKPLDELALQFFHIILPLTPSPMQKRCQGQKHLLDLLRNWLVLCSEKQEDGKWVAMPSASDLAGAGIKFKKGNTESILDIKFSINHGVLEIPPLLIQETTEVILRNLISYEQCHPKCSNKITSYAILLDNLINTTQDMDILTRDGIITNWLNPDDAIQFFNKLYHDAYLKSYCYMQLCQDVNKYRQRRWPRWRAILMSNYFSTPWAAVSIVVATAFLILAILQTIFTIIGK</sequence>
<proteinExistence type="predicted"/>
<keyword evidence="3" id="KW-1185">Reference proteome</keyword>
<evidence type="ECO:0000313" key="2">
    <source>
        <dbReference type="EMBL" id="KAJ4841640.1"/>
    </source>
</evidence>
<dbReference type="InterPro" id="IPR004158">
    <property type="entry name" value="DUF247_pln"/>
</dbReference>
<dbReference type="PANTHER" id="PTHR31170:SF17">
    <property type="match status" value="1"/>
</dbReference>
<keyword evidence="1" id="KW-0812">Transmembrane</keyword>
<dbReference type="PANTHER" id="PTHR31170">
    <property type="entry name" value="BNAC04G53230D PROTEIN"/>
    <property type="match status" value="1"/>
</dbReference>
<reference evidence="2" key="2">
    <citation type="journal article" date="2023" name="Plants (Basel)">
        <title>Annotation of the Turnera subulata (Passifloraceae) Draft Genome Reveals the S-Locus Evolved after the Divergence of Turneroideae from Passifloroideae in a Stepwise Manner.</title>
        <authorList>
            <person name="Henning P.M."/>
            <person name="Roalson E.H."/>
            <person name="Mir W."/>
            <person name="McCubbin A.G."/>
            <person name="Shore J.S."/>
        </authorList>
    </citation>
    <scope>NUCLEOTIDE SEQUENCE</scope>
    <source>
        <strain evidence="2">F60SS</strain>
    </source>
</reference>
<dbReference type="Proteomes" id="UP001141552">
    <property type="component" value="Unassembled WGS sequence"/>
</dbReference>
<evidence type="ECO:0000313" key="3">
    <source>
        <dbReference type="Proteomes" id="UP001141552"/>
    </source>
</evidence>
<dbReference type="OrthoDB" id="591587at2759"/>
<comment type="caution">
    <text evidence="2">The sequence shown here is derived from an EMBL/GenBank/DDBJ whole genome shotgun (WGS) entry which is preliminary data.</text>
</comment>
<dbReference type="Pfam" id="PF03140">
    <property type="entry name" value="DUF247"/>
    <property type="match status" value="1"/>
</dbReference>
<feature type="transmembrane region" description="Helical" evidence="1">
    <location>
        <begin position="362"/>
        <end position="386"/>
    </location>
</feature>
<reference evidence="2" key="1">
    <citation type="submission" date="2022-02" db="EMBL/GenBank/DDBJ databases">
        <authorList>
            <person name="Henning P.M."/>
            <person name="McCubbin A.G."/>
            <person name="Shore J.S."/>
        </authorList>
    </citation>
    <scope>NUCLEOTIDE SEQUENCE</scope>
    <source>
        <strain evidence="2">F60SS</strain>
        <tissue evidence="2">Leaves</tissue>
    </source>
</reference>
<organism evidence="2 3">
    <name type="scientific">Turnera subulata</name>
    <dbReference type="NCBI Taxonomy" id="218843"/>
    <lineage>
        <taxon>Eukaryota</taxon>
        <taxon>Viridiplantae</taxon>
        <taxon>Streptophyta</taxon>
        <taxon>Embryophyta</taxon>
        <taxon>Tracheophyta</taxon>
        <taxon>Spermatophyta</taxon>
        <taxon>Magnoliopsida</taxon>
        <taxon>eudicotyledons</taxon>
        <taxon>Gunneridae</taxon>
        <taxon>Pentapetalae</taxon>
        <taxon>rosids</taxon>
        <taxon>fabids</taxon>
        <taxon>Malpighiales</taxon>
        <taxon>Passifloraceae</taxon>
        <taxon>Turnera</taxon>
    </lineage>
</organism>
<protein>
    <submittedName>
        <fullName evidence="2">Uncharacterized protein</fullName>
    </submittedName>
</protein>
<evidence type="ECO:0000256" key="1">
    <source>
        <dbReference type="SAM" id="Phobius"/>
    </source>
</evidence>
<dbReference type="AlphaFoldDB" id="A0A9Q0G3H4"/>
<gene>
    <name evidence="2" type="ORF">Tsubulata_034071</name>
</gene>
<keyword evidence="1" id="KW-0472">Membrane</keyword>
<accession>A0A9Q0G3H4</accession>
<keyword evidence="1" id="KW-1133">Transmembrane helix</keyword>
<dbReference type="EMBL" id="JAKUCV010002719">
    <property type="protein sequence ID" value="KAJ4841640.1"/>
    <property type="molecule type" value="Genomic_DNA"/>
</dbReference>
<name>A0A9Q0G3H4_9ROSI</name>